<accession>A0A0A1GXL7</accession>
<sequence>MDSKTQIIEQYFKLSDLASNDEQALHEIIQLFSKRAVVKGTNGFIADNPTRVAEFFKNFFKDNQELRHLFHVVVDDGNYQAEWAVAGRKRSGRIFAFHGFDTYQFDQQNKISFLKVKLEK</sequence>
<dbReference type="RefSeq" id="WP_041095840.1">
    <property type="nucleotide sequence ID" value="NZ_AP014682.1"/>
</dbReference>
<protein>
    <submittedName>
        <fullName evidence="1">Uncharacterized protein</fullName>
    </submittedName>
</protein>
<reference evidence="1 2" key="1">
    <citation type="submission" date="2014-11" db="EMBL/GenBank/DDBJ databases">
        <title>Complete genome sequence and analysis of Lactobacillus hokkaidonensis LOOC260T.</title>
        <authorList>
            <person name="Tanizawa Y."/>
            <person name="Tohno M."/>
            <person name="Kaminuma E."/>
            <person name="Nakamura Y."/>
            <person name="Arita M."/>
        </authorList>
    </citation>
    <scope>NUCLEOTIDE SEQUENCE [LARGE SCALE GENOMIC DNA]</scope>
    <source>
        <strain evidence="1 2">LOOC260</strain>
        <plasmid evidence="2">pLOOC260-2 DNA</plasmid>
    </source>
</reference>
<evidence type="ECO:0000313" key="2">
    <source>
        <dbReference type="Proteomes" id="UP000031620"/>
    </source>
</evidence>
<dbReference type="InterPro" id="IPR032710">
    <property type="entry name" value="NTF2-like_dom_sf"/>
</dbReference>
<dbReference type="Gene3D" id="3.10.450.50">
    <property type="match status" value="1"/>
</dbReference>
<geneLocation type="plasmid" evidence="2">
    <name>pLOOC260-2 DNA</name>
</geneLocation>
<dbReference type="HOGENOM" id="CLU_139200_2_0_9"/>
<dbReference type="KEGG" id="lho:LOOC260_300290"/>
<name>A0A0A1GXL7_9LACO</name>
<dbReference type="SUPFAM" id="SSF54427">
    <property type="entry name" value="NTF2-like"/>
    <property type="match status" value="1"/>
</dbReference>
<dbReference type="Proteomes" id="UP000031620">
    <property type="component" value="Plasmid pLOOC260-2"/>
</dbReference>
<evidence type="ECO:0000313" key="1">
    <source>
        <dbReference type="EMBL" id="BAP86902.1"/>
    </source>
</evidence>
<gene>
    <name evidence="1" type="ORF">LOOC260_300290</name>
</gene>
<organism evidence="1 2">
    <name type="scientific">Paucilactobacillus hokkaidonensis JCM 18461</name>
    <dbReference type="NCBI Taxonomy" id="1291742"/>
    <lineage>
        <taxon>Bacteria</taxon>
        <taxon>Bacillati</taxon>
        <taxon>Bacillota</taxon>
        <taxon>Bacilli</taxon>
        <taxon>Lactobacillales</taxon>
        <taxon>Lactobacillaceae</taxon>
        <taxon>Paucilactobacillus</taxon>
    </lineage>
</organism>
<keyword evidence="1" id="KW-0614">Plasmid</keyword>
<dbReference type="EMBL" id="AP014682">
    <property type="protein sequence ID" value="BAP86902.1"/>
    <property type="molecule type" value="Genomic_DNA"/>
</dbReference>
<proteinExistence type="predicted"/>
<dbReference type="AlphaFoldDB" id="A0A0A1GXL7"/>